<feature type="domain" description="TEA" evidence="4">
    <location>
        <begin position="20"/>
        <end position="94"/>
    </location>
</feature>
<comment type="caution">
    <text evidence="5">The sequence shown here is derived from an EMBL/GenBank/DDBJ whole genome shotgun (WGS) entry which is preliminary data.</text>
</comment>
<feature type="DNA-binding region" description="TEA" evidence="2">
    <location>
        <begin position="20"/>
        <end position="94"/>
    </location>
</feature>
<sequence>MKKQESSITPQRKHRKLLKDGSGTEVWPESVEKVFVQGLRDYWDSPYATYSQSRGRSRWRNQYLVDYLQKQGIERSKKQVASHIQVLRNMWKGEPEFHLVAGGDEAYADSESPVPAPVKLEEQLDSNHLVAFEWDEPSSNSVSPNFSPADSQSEFPPTPEQRPNLYPSDFGIVQPALDLGYQTSSPSISPNGHYVQQLPPFTDSSSPFAMQQAKYMNNPGLSIQVPAPHHSRRISSDGTAQLLGRHMSATPTHPRFPRNKVTSLFLHAEGMTPFSVKVDAFSQPTQPVQPPFTLRIRLGVPSMNDARTPPNFHGFQSFISLEQVWSATSKCITKVYSNGVCISEEPGFLNVTHINIGTVNASLPESSLNRCRWLDPSFSVVITQEIIVDDETLLFVIYDVDRKNVGPSPSATLLGYQKYRAGDRGTTPMTPSAISPSPVSSVPFTHAGPYGRANVQPSHPYTLSPMRYPPTSAPPRF</sequence>
<dbReference type="InterPro" id="IPR000818">
    <property type="entry name" value="TEA/ATTS_dom"/>
</dbReference>
<evidence type="ECO:0000256" key="2">
    <source>
        <dbReference type="PROSITE-ProRule" id="PRU00505"/>
    </source>
</evidence>
<evidence type="ECO:0000256" key="3">
    <source>
        <dbReference type="SAM" id="MobiDB-lite"/>
    </source>
</evidence>
<evidence type="ECO:0000256" key="1">
    <source>
        <dbReference type="ARBA" id="ARBA00008421"/>
    </source>
</evidence>
<dbReference type="EMBL" id="JAACJL010000044">
    <property type="protein sequence ID" value="KAF4615230.1"/>
    <property type="molecule type" value="Genomic_DNA"/>
</dbReference>
<feature type="region of interest" description="Disordered" evidence="3">
    <location>
        <begin position="139"/>
        <end position="164"/>
    </location>
</feature>
<dbReference type="GO" id="GO:0003700">
    <property type="term" value="F:DNA-binding transcription factor activity"/>
    <property type="evidence" value="ECO:0007669"/>
    <property type="project" value="InterPro"/>
</dbReference>
<dbReference type="Pfam" id="PF01285">
    <property type="entry name" value="TEA"/>
    <property type="match status" value="1"/>
</dbReference>
<evidence type="ECO:0000313" key="5">
    <source>
        <dbReference type="EMBL" id="KAF4615230.1"/>
    </source>
</evidence>
<organism evidence="5 6">
    <name type="scientific">Agrocybe pediades</name>
    <dbReference type="NCBI Taxonomy" id="84607"/>
    <lineage>
        <taxon>Eukaryota</taxon>
        <taxon>Fungi</taxon>
        <taxon>Dikarya</taxon>
        <taxon>Basidiomycota</taxon>
        <taxon>Agaricomycotina</taxon>
        <taxon>Agaricomycetes</taxon>
        <taxon>Agaricomycetidae</taxon>
        <taxon>Agaricales</taxon>
        <taxon>Agaricineae</taxon>
        <taxon>Strophariaceae</taxon>
        <taxon>Agrocybe</taxon>
    </lineage>
</organism>
<gene>
    <name evidence="5" type="ORF">D9613_003030</name>
</gene>
<dbReference type="SMART" id="SM00426">
    <property type="entry name" value="TEA"/>
    <property type="match status" value="1"/>
</dbReference>
<feature type="compositionally biased region" description="Low complexity" evidence="3">
    <location>
        <begin position="139"/>
        <end position="148"/>
    </location>
</feature>
<reference evidence="5 6" key="1">
    <citation type="submission" date="2019-12" db="EMBL/GenBank/DDBJ databases">
        <authorList>
            <person name="Floudas D."/>
            <person name="Bentzer J."/>
            <person name="Ahren D."/>
            <person name="Johansson T."/>
            <person name="Persson P."/>
            <person name="Tunlid A."/>
        </authorList>
    </citation>
    <scope>NUCLEOTIDE SEQUENCE [LARGE SCALE GENOMIC DNA]</scope>
    <source>
        <strain evidence="5 6">CBS 102.39</strain>
    </source>
</reference>
<protein>
    <recommendedName>
        <fullName evidence="4">TEA domain-containing protein</fullName>
    </recommendedName>
</protein>
<feature type="compositionally biased region" description="Pro residues" evidence="3">
    <location>
        <begin position="467"/>
        <end position="477"/>
    </location>
</feature>
<evidence type="ECO:0000259" key="4">
    <source>
        <dbReference type="PROSITE" id="PS51088"/>
    </source>
</evidence>
<dbReference type="AlphaFoldDB" id="A0A8H4QPX8"/>
<dbReference type="Proteomes" id="UP000521872">
    <property type="component" value="Unassembled WGS sequence"/>
</dbReference>
<evidence type="ECO:0000313" key="6">
    <source>
        <dbReference type="Proteomes" id="UP000521872"/>
    </source>
</evidence>
<dbReference type="PROSITE" id="PS51088">
    <property type="entry name" value="TEA_2"/>
    <property type="match status" value="1"/>
</dbReference>
<dbReference type="InterPro" id="IPR038096">
    <property type="entry name" value="TEA/ATTS_sf"/>
</dbReference>
<feature type="region of interest" description="Disordered" evidence="3">
    <location>
        <begin position="445"/>
        <end position="477"/>
    </location>
</feature>
<comment type="similarity">
    <text evidence="1">Belongs to the TEC1 family.</text>
</comment>
<feature type="compositionally biased region" description="Polar residues" evidence="3">
    <location>
        <begin position="1"/>
        <end position="10"/>
    </location>
</feature>
<dbReference type="Gene3D" id="6.10.20.40">
    <property type="entry name" value="TEA/ATTS domain"/>
    <property type="match status" value="1"/>
</dbReference>
<feature type="region of interest" description="Disordered" evidence="3">
    <location>
        <begin position="1"/>
        <end position="24"/>
    </location>
</feature>
<name>A0A8H4QPX8_9AGAR</name>
<accession>A0A8H4QPX8</accession>
<proteinExistence type="inferred from homology"/>
<keyword evidence="6" id="KW-1185">Reference proteome</keyword>